<dbReference type="InterPro" id="IPR002817">
    <property type="entry name" value="ThiC/BzaA/B"/>
</dbReference>
<dbReference type="KEGG" id="mhi:Mhar_0564"/>
<keyword evidence="8" id="KW-0456">Lyase</keyword>
<dbReference type="Pfam" id="PF01964">
    <property type="entry name" value="ThiC_Rad_SAM"/>
    <property type="match status" value="1"/>
</dbReference>
<dbReference type="InterPro" id="IPR038521">
    <property type="entry name" value="ThiC/Bza_core_dom"/>
</dbReference>
<evidence type="ECO:0000256" key="4">
    <source>
        <dbReference type="ARBA" id="ARBA00022723"/>
    </source>
</evidence>
<evidence type="ECO:0000256" key="3">
    <source>
        <dbReference type="ARBA" id="ARBA00022691"/>
    </source>
</evidence>
<dbReference type="GO" id="GO:0046872">
    <property type="term" value="F:metal ion binding"/>
    <property type="evidence" value="ECO:0007669"/>
    <property type="project" value="UniProtKB-KW"/>
</dbReference>
<keyword evidence="5" id="KW-0862">Zinc</keyword>
<comment type="cofactor">
    <cofactor evidence="1">
        <name>[4Fe-4S] cluster</name>
        <dbReference type="ChEBI" id="CHEBI:49883"/>
    </cofactor>
</comment>
<dbReference type="AlphaFoldDB" id="G7WN86"/>
<keyword evidence="3" id="KW-0949">S-adenosyl-L-methionine</keyword>
<evidence type="ECO:0000313" key="9">
    <source>
        <dbReference type="EMBL" id="AET63942.1"/>
    </source>
</evidence>
<keyword evidence="7" id="KW-0411">Iron-sulfur</keyword>
<keyword evidence="4" id="KW-0479">Metal-binding</keyword>
<dbReference type="SFLD" id="SFLDF00407">
    <property type="entry name" value="phosphomethylpyrimidine_syntha"/>
    <property type="match status" value="1"/>
</dbReference>
<dbReference type="GeneID" id="12509733"/>
<dbReference type="GO" id="GO:0016829">
    <property type="term" value="F:lyase activity"/>
    <property type="evidence" value="ECO:0007669"/>
    <property type="project" value="UniProtKB-KW"/>
</dbReference>
<evidence type="ECO:0000256" key="7">
    <source>
        <dbReference type="ARBA" id="ARBA00023014"/>
    </source>
</evidence>
<accession>G7WN86</accession>
<dbReference type="PANTHER" id="PTHR30557:SF1">
    <property type="entry name" value="PHOSPHOMETHYLPYRIMIDINE SYNTHASE, CHLOROPLASTIC"/>
    <property type="match status" value="1"/>
</dbReference>
<dbReference type="SFLD" id="SFLDG01114">
    <property type="entry name" value="phosphomethylpyrimidine_syntha"/>
    <property type="match status" value="1"/>
</dbReference>
<reference evidence="9 10" key="1">
    <citation type="journal article" date="2012" name="PLoS ONE">
        <title>The genome characteristics and predicted function of methyl-group oxidation pathway in the obligate aceticlastic methanogens, Methanosaeta spp.</title>
        <authorList>
            <person name="Zhu J."/>
            <person name="Zheng H."/>
            <person name="Ai G."/>
            <person name="Zhang G."/>
            <person name="Liu D."/>
            <person name="Liu X."/>
            <person name="Dong X."/>
        </authorList>
    </citation>
    <scope>NUCLEOTIDE SEQUENCE [LARGE SCALE GENOMIC DNA]</scope>
    <source>
        <strain evidence="9 10">6Ac</strain>
    </source>
</reference>
<keyword evidence="6" id="KW-0408">Iron</keyword>
<evidence type="ECO:0000313" key="10">
    <source>
        <dbReference type="Proteomes" id="UP000005877"/>
    </source>
</evidence>
<keyword evidence="10" id="KW-1185">Reference proteome</keyword>
<evidence type="ECO:0000256" key="1">
    <source>
        <dbReference type="ARBA" id="ARBA00001966"/>
    </source>
</evidence>
<dbReference type="SFLD" id="SFLDS00113">
    <property type="entry name" value="Radical_SAM_Phosphomethylpyrim"/>
    <property type="match status" value="1"/>
</dbReference>
<keyword evidence="2" id="KW-0004">4Fe-4S</keyword>
<dbReference type="PANTHER" id="PTHR30557">
    <property type="entry name" value="THIAMINE BIOSYNTHESIS PROTEIN THIC"/>
    <property type="match status" value="1"/>
</dbReference>
<organism evidence="9 10">
    <name type="scientific">Methanothrix harundinacea (strain 6Ac)</name>
    <name type="common">Methanosaeta harundinacea</name>
    <dbReference type="NCBI Taxonomy" id="1110509"/>
    <lineage>
        <taxon>Archaea</taxon>
        <taxon>Methanobacteriati</taxon>
        <taxon>Methanobacteriota</taxon>
        <taxon>Stenosarchaea group</taxon>
        <taxon>Methanomicrobia</taxon>
        <taxon>Methanotrichales</taxon>
        <taxon>Methanotrichaceae</taxon>
        <taxon>Methanothrix</taxon>
    </lineage>
</organism>
<dbReference type="Proteomes" id="UP000005877">
    <property type="component" value="Chromosome"/>
</dbReference>
<proteinExistence type="predicted"/>
<dbReference type="EMBL" id="CP003117">
    <property type="protein sequence ID" value="AET63942.1"/>
    <property type="molecule type" value="Genomic_DNA"/>
</dbReference>
<evidence type="ECO:0000256" key="8">
    <source>
        <dbReference type="ARBA" id="ARBA00023239"/>
    </source>
</evidence>
<dbReference type="HOGENOM" id="CLU_013181_2_2_2"/>
<dbReference type="PATRIC" id="fig|1110509.7.peg.621"/>
<dbReference type="GO" id="GO:0051539">
    <property type="term" value="F:4 iron, 4 sulfur cluster binding"/>
    <property type="evidence" value="ECO:0007669"/>
    <property type="project" value="UniProtKB-KW"/>
</dbReference>
<evidence type="ECO:0000256" key="2">
    <source>
        <dbReference type="ARBA" id="ARBA00022485"/>
    </source>
</evidence>
<gene>
    <name evidence="9" type="ordered locus">Mhar_0564</name>
</gene>
<dbReference type="STRING" id="1110509.Mhar_0564"/>
<evidence type="ECO:0000256" key="5">
    <source>
        <dbReference type="ARBA" id="ARBA00022833"/>
    </source>
</evidence>
<dbReference type="OrthoDB" id="117679at2157"/>
<name>G7WN86_METH6</name>
<dbReference type="GO" id="GO:0009228">
    <property type="term" value="P:thiamine biosynthetic process"/>
    <property type="evidence" value="ECO:0007669"/>
    <property type="project" value="InterPro"/>
</dbReference>
<dbReference type="Gene3D" id="3.20.20.540">
    <property type="entry name" value="Radical SAM ThiC family, central domain"/>
    <property type="match status" value="1"/>
</dbReference>
<sequence>MSIQSRENLLQAAIRGIEPPAVRMVAGAEGLSPAVLLKLVAAGRAVIMQRDGKPPLGIGEGLRTKVNANVGTSADLIDPDGEVEKAMAAEKYGADTVTDLSMGGPIDEIFRRIKEATSVPLTTVPIYQAVAEKGSFSSITGGEILRTIRKQIGAGASSVVVHAAITLEMLVDLKRSKRIMGVVSKGGSFTSAWMLQKGEENPFLSHFDEICGVLAERDAVLSLGNTMRSGCISDPMDAVQVAEMEMNADLAKRANDLGVQVIVEGMGGHVRPDRIPEYVALYKRRTSFRPLFVAGPLPIDIGVGYDHISGSVGGAMAAGAGADYLCYITPSEHLALPDVGQVREGVVAFKIAAHIGDTMKYGPRLEDEMLARYRRVRDWENQFKLAIDADRAMEIRSRGGTDGCTMCGKYCAIAIMEDHLR</sequence>
<dbReference type="RefSeq" id="WP_014586127.1">
    <property type="nucleotide sequence ID" value="NC_017527.1"/>
</dbReference>
<evidence type="ECO:0000256" key="6">
    <source>
        <dbReference type="ARBA" id="ARBA00023004"/>
    </source>
</evidence>
<protein>
    <submittedName>
        <fullName evidence="9">Thiamine biosynthesis protein ThiC</fullName>
    </submittedName>
</protein>
<dbReference type="NCBIfam" id="NF009895">
    <property type="entry name" value="PRK13352.1"/>
    <property type="match status" value="1"/>
</dbReference>